<evidence type="ECO:0000313" key="2">
    <source>
        <dbReference type="Proteomes" id="UP001054837"/>
    </source>
</evidence>
<dbReference type="AlphaFoldDB" id="A0AAV4WT91"/>
<name>A0AAV4WT91_9ARAC</name>
<accession>A0AAV4WT91</accession>
<gene>
    <name evidence="1" type="ORF">CDAR_16391</name>
</gene>
<evidence type="ECO:0000313" key="1">
    <source>
        <dbReference type="EMBL" id="GIY85156.1"/>
    </source>
</evidence>
<keyword evidence="2" id="KW-1185">Reference proteome</keyword>
<comment type="caution">
    <text evidence="1">The sequence shown here is derived from an EMBL/GenBank/DDBJ whole genome shotgun (WGS) entry which is preliminary data.</text>
</comment>
<dbReference type="Proteomes" id="UP001054837">
    <property type="component" value="Unassembled WGS sequence"/>
</dbReference>
<protein>
    <submittedName>
        <fullName evidence="1">Uncharacterized protein</fullName>
    </submittedName>
</protein>
<dbReference type="EMBL" id="BPLQ01015013">
    <property type="protein sequence ID" value="GIY85156.1"/>
    <property type="molecule type" value="Genomic_DNA"/>
</dbReference>
<organism evidence="1 2">
    <name type="scientific">Caerostris darwini</name>
    <dbReference type="NCBI Taxonomy" id="1538125"/>
    <lineage>
        <taxon>Eukaryota</taxon>
        <taxon>Metazoa</taxon>
        <taxon>Ecdysozoa</taxon>
        <taxon>Arthropoda</taxon>
        <taxon>Chelicerata</taxon>
        <taxon>Arachnida</taxon>
        <taxon>Araneae</taxon>
        <taxon>Araneomorphae</taxon>
        <taxon>Entelegynae</taxon>
        <taxon>Araneoidea</taxon>
        <taxon>Araneidae</taxon>
        <taxon>Caerostris</taxon>
    </lineage>
</organism>
<reference evidence="1 2" key="1">
    <citation type="submission" date="2021-06" db="EMBL/GenBank/DDBJ databases">
        <title>Caerostris darwini draft genome.</title>
        <authorList>
            <person name="Kono N."/>
            <person name="Arakawa K."/>
        </authorList>
    </citation>
    <scope>NUCLEOTIDE SEQUENCE [LARGE SCALE GENOMIC DNA]</scope>
</reference>
<sequence length="168" mass="18560">MNLTYLIIFLQNVVKNKEDVMPVEPTVVIKEEPIQSYPERLASEDKDVKDIGDSVPVVSPVVIKEQAITFEPEACASADIVIKDEFVICTEDDIVSSADVPPSTEPISHVTLSVACLGFGRKSPIEITTETVTNESSRRSMPDQGSFFRVKLAVFIIGRPSLELYIDM</sequence>
<proteinExistence type="predicted"/>